<dbReference type="PANTHER" id="PTHR45566:SF1">
    <property type="entry name" value="HTH-TYPE TRANSCRIPTIONAL REGULATOR YHJB-RELATED"/>
    <property type="match status" value="1"/>
</dbReference>
<feature type="modified residue" description="4-aspartylphosphate" evidence="1">
    <location>
        <position position="58"/>
    </location>
</feature>
<sequence>MPNASIRIAIADNHPVVLVGLAQELRALQDVEVAVMAQSSDELIRQLNERPCTVVLTDDTLPDPQAKCGGGLLALLRASYAAATVVVLTMADHPEVIHALREQGVAHIVSKSDATVHIARAVEAARTGRPYLSPKITKIIDESGRAAA</sequence>
<evidence type="ECO:0000256" key="1">
    <source>
        <dbReference type="PROSITE-ProRule" id="PRU00169"/>
    </source>
</evidence>
<reference evidence="3" key="1">
    <citation type="submission" date="2016-06" db="EMBL/GenBank/DDBJ databases">
        <title>Complete Genome Sequence of Pandoraea faecigallinarum DSM-23572.</title>
        <authorList>
            <person name="Yong D."/>
            <person name="Ee R."/>
            <person name="Lim Y.-L."/>
            <person name="Yin W.-F."/>
            <person name="Chan K.-G."/>
        </authorList>
    </citation>
    <scope>NUCLEOTIDE SEQUENCE</scope>
    <source>
        <strain evidence="3">DSM 23572</strain>
        <plasmid evidence="3">pPF72-1</plasmid>
    </source>
</reference>
<feature type="domain" description="Response regulatory" evidence="2">
    <location>
        <begin position="7"/>
        <end position="126"/>
    </location>
</feature>
<dbReference type="SMART" id="SM00448">
    <property type="entry name" value="REC"/>
    <property type="match status" value="1"/>
</dbReference>
<protein>
    <recommendedName>
        <fullName evidence="2">Response regulatory domain-containing protein</fullName>
    </recommendedName>
</protein>
<dbReference type="PROSITE" id="PS50110">
    <property type="entry name" value="RESPONSE_REGULATORY"/>
    <property type="match status" value="1"/>
</dbReference>
<evidence type="ECO:0000259" key="2">
    <source>
        <dbReference type="PROSITE" id="PS50110"/>
    </source>
</evidence>
<dbReference type="PANTHER" id="PTHR45566">
    <property type="entry name" value="HTH-TYPE TRANSCRIPTIONAL REGULATOR YHJB-RELATED"/>
    <property type="match status" value="1"/>
</dbReference>
<dbReference type="GO" id="GO:0000160">
    <property type="term" value="P:phosphorelay signal transduction system"/>
    <property type="evidence" value="ECO:0007669"/>
    <property type="project" value="InterPro"/>
</dbReference>
<name>A0A0H3WYW2_9BURK</name>
<dbReference type="RefSeq" id="WP_047909296.1">
    <property type="nucleotide sequence ID" value="NZ_CP011808.2"/>
</dbReference>
<dbReference type="InterPro" id="IPR058245">
    <property type="entry name" value="NreC/VraR/RcsB-like_REC"/>
</dbReference>
<geneLocation type="plasmid" evidence="3 4">
    <name>pPF72-1</name>
</geneLocation>
<accession>A0A0H3WYW2</accession>
<dbReference type="EMBL" id="CP011808">
    <property type="protein sequence ID" value="AKM33329.1"/>
    <property type="molecule type" value="Genomic_DNA"/>
</dbReference>
<dbReference type="Pfam" id="PF00072">
    <property type="entry name" value="Response_reg"/>
    <property type="match status" value="1"/>
</dbReference>
<dbReference type="InterPro" id="IPR001789">
    <property type="entry name" value="Sig_transdc_resp-reg_receiver"/>
</dbReference>
<dbReference type="AlphaFoldDB" id="A0A0H3WYW2"/>
<dbReference type="InterPro" id="IPR051015">
    <property type="entry name" value="EvgA-like"/>
</dbReference>
<dbReference type="CDD" id="cd17535">
    <property type="entry name" value="REC_NarL-like"/>
    <property type="match status" value="1"/>
</dbReference>
<evidence type="ECO:0000313" key="4">
    <source>
        <dbReference type="Proteomes" id="UP000035651"/>
    </source>
</evidence>
<organism evidence="3 4">
    <name type="scientific">Pandoraea faecigallinarum</name>
    <dbReference type="NCBI Taxonomy" id="656179"/>
    <lineage>
        <taxon>Bacteria</taxon>
        <taxon>Pseudomonadati</taxon>
        <taxon>Pseudomonadota</taxon>
        <taxon>Betaproteobacteria</taxon>
        <taxon>Burkholderiales</taxon>
        <taxon>Burkholderiaceae</taxon>
        <taxon>Pandoraea</taxon>
    </lineage>
</organism>
<dbReference type="InterPro" id="IPR011006">
    <property type="entry name" value="CheY-like_superfamily"/>
</dbReference>
<dbReference type="Gene3D" id="3.40.50.2300">
    <property type="match status" value="1"/>
</dbReference>
<keyword evidence="4" id="KW-1185">Reference proteome</keyword>
<dbReference type="PATRIC" id="fig|656179.3.peg.5229"/>
<dbReference type="Proteomes" id="UP000035651">
    <property type="component" value="Plasmid pPF72-1"/>
</dbReference>
<dbReference type="KEGG" id="pfg:AB870_24355"/>
<proteinExistence type="predicted"/>
<dbReference type="SUPFAM" id="SSF52172">
    <property type="entry name" value="CheY-like"/>
    <property type="match status" value="1"/>
</dbReference>
<evidence type="ECO:0000313" key="3">
    <source>
        <dbReference type="EMBL" id="AKM33329.1"/>
    </source>
</evidence>
<keyword evidence="1" id="KW-0597">Phosphoprotein</keyword>
<gene>
    <name evidence="3" type="ORF">AB870_24355</name>
</gene>
<keyword evidence="3" id="KW-0614">Plasmid</keyword>